<feature type="compositionally biased region" description="Basic and acidic residues" evidence="7">
    <location>
        <begin position="541"/>
        <end position="552"/>
    </location>
</feature>
<dbReference type="Proteomes" id="UP000694865">
    <property type="component" value="Unplaced"/>
</dbReference>
<dbReference type="PANTHER" id="PTHR10603">
    <property type="entry name" value="FRAGILE X MENTAL RETARDATION SYNDROME-RELATED PROTEIN"/>
    <property type="match status" value="1"/>
</dbReference>
<dbReference type="CDD" id="cd20402">
    <property type="entry name" value="Tudor_Agenet_FMRP-like_rpt1"/>
    <property type="match status" value="1"/>
</dbReference>
<feature type="compositionally biased region" description="Basic residues" evidence="7">
    <location>
        <begin position="553"/>
        <end position="565"/>
    </location>
</feature>
<feature type="compositionally biased region" description="Low complexity" evidence="7">
    <location>
        <begin position="598"/>
        <end position="624"/>
    </location>
</feature>
<feature type="compositionally biased region" description="Polar residues" evidence="7">
    <location>
        <begin position="691"/>
        <end position="707"/>
    </location>
</feature>
<keyword evidence="5 6" id="KW-0694">RNA-binding</keyword>
<proteinExistence type="inferred from homology"/>
<dbReference type="InterPro" id="IPR036612">
    <property type="entry name" value="KH_dom_type_1_sf"/>
</dbReference>
<evidence type="ECO:0000313" key="10">
    <source>
        <dbReference type="RefSeq" id="XP_006820813.1"/>
    </source>
</evidence>
<sequence length="744" mass="83543">MDELSVEVCGSNGAYYKAFVKNIHDEEVTVAFENDWTPERRVPFSDVRLPPVSIENNELKAGDEVEVYSRSSEDEPCGWWLAKISMVKGEFFVIEYVGWDATFNEIVQGDRLRPKNINPSINKNTFFKCCIDVPQDLKEYCRIETNHREFKKACGVSSVLHNADLDALVILSTSSSAVHKALLLSDMHFRSLRTKLMLKTRTEEAAQQLELLPQVTKQQTEGCVEEFSVREDLMGLSIGSHGANIQAARKIEGVKRIDLDENNCTFRIYGDEPDAVRKARNMLEFGEDLVTVPRNLVGKVIGKNGRVIQEIVDKSGVVRVKIEGDNERDEKAKEEGLVPFLFVGTKENIGNATTLLEYHLVHLKEVEQLRIEKLQIDEQLRHLGAGFVPGPYFPPPRERRGEKGYASDATDDYNRGRGRGGRGRRWGNDRRISGDSQDRDIYSDNEAVRRRNWSDQVDDHGRDTSFRGGRGGYGMARGRGRGRGRGGGFSFRADFSHRAPIANSETEDDSQAGDSRRRQHDEENTILGEESTTTVDEETTGTEKEDGPDRNQKTPKRNRRRRKNRTPPSPIHEPANTNEDTDTSKANSPEVQRRQRSRPTTQRGTGHPRPNNNYYDNYRSSNRPFRGRPPIYSNPNNHHNTNNKQDNKPVTSTQSLNSGDKSSSSTGSPKQQRMQRPPRETRTRENAKAATASTNHNGTPNSETAINDSGKHSKPESKSVAGKGKVSITLKSETPAGNLVNGTA</sequence>
<dbReference type="Pfam" id="PF12235">
    <property type="entry name" value="FXMRP1_C_core"/>
    <property type="match status" value="1"/>
</dbReference>
<dbReference type="InterPro" id="IPR040472">
    <property type="entry name" value="FMRP_KH0"/>
</dbReference>
<feature type="region of interest" description="Disordered" evidence="7">
    <location>
        <begin position="385"/>
        <end position="744"/>
    </location>
</feature>
<dbReference type="PANTHER" id="PTHR10603:SF7">
    <property type="entry name" value="FRAGILE X MESSENGER RIBONUCLEOPROTEIN 1 HOMOLOG"/>
    <property type="match status" value="1"/>
</dbReference>
<evidence type="ECO:0000313" key="9">
    <source>
        <dbReference type="Proteomes" id="UP000694865"/>
    </source>
</evidence>
<dbReference type="InterPro" id="IPR004087">
    <property type="entry name" value="KH_dom"/>
</dbReference>
<keyword evidence="4" id="KW-0677">Repeat</keyword>
<dbReference type="CDD" id="cd22426">
    <property type="entry name" value="KH_I_FMR1_FXR_rpt2"/>
    <property type="match status" value="1"/>
</dbReference>
<evidence type="ECO:0000256" key="1">
    <source>
        <dbReference type="ARBA" id="ARBA00004331"/>
    </source>
</evidence>
<name>A0ABM0MLC2_SACKO</name>
<dbReference type="PROSITE" id="PS50084">
    <property type="entry name" value="KH_TYPE_1"/>
    <property type="match status" value="2"/>
</dbReference>
<evidence type="ECO:0000256" key="4">
    <source>
        <dbReference type="ARBA" id="ARBA00022737"/>
    </source>
</evidence>
<evidence type="ECO:0000256" key="7">
    <source>
        <dbReference type="SAM" id="MobiDB-lite"/>
    </source>
</evidence>
<feature type="compositionally biased region" description="Basic residues" evidence="7">
    <location>
        <begin position="416"/>
        <end position="425"/>
    </location>
</feature>
<evidence type="ECO:0000256" key="2">
    <source>
        <dbReference type="ARBA" id="ARBA00006633"/>
    </source>
</evidence>
<feature type="compositionally biased region" description="Basic and acidic residues" evidence="7">
    <location>
        <begin position="396"/>
        <end position="405"/>
    </location>
</feature>
<dbReference type="InterPro" id="IPR041560">
    <property type="entry name" value="Tudor_FRM1"/>
</dbReference>
<dbReference type="SUPFAM" id="SSF54791">
    <property type="entry name" value="Eukaryotic type KH-domain (KH-domain type I)"/>
    <property type="match status" value="2"/>
</dbReference>
<feature type="compositionally biased region" description="Low complexity" evidence="7">
    <location>
        <begin position="634"/>
        <end position="643"/>
    </location>
</feature>
<organism evidence="9 10">
    <name type="scientific">Saccoglossus kowalevskii</name>
    <name type="common">Acorn worm</name>
    <dbReference type="NCBI Taxonomy" id="10224"/>
    <lineage>
        <taxon>Eukaryota</taxon>
        <taxon>Metazoa</taxon>
        <taxon>Hemichordata</taxon>
        <taxon>Enteropneusta</taxon>
        <taxon>Harrimaniidae</taxon>
        <taxon>Saccoglossus</taxon>
    </lineage>
</organism>
<dbReference type="GeneID" id="100367023"/>
<comment type="subcellular location">
    <subcellularLocation>
        <location evidence="1">Cytoplasm</location>
        <location evidence="1">Cytoplasmic ribonucleoprotein granule</location>
    </subcellularLocation>
</comment>
<dbReference type="Pfam" id="PF00013">
    <property type="entry name" value="KH_1"/>
    <property type="match status" value="2"/>
</dbReference>
<dbReference type="InterPro" id="IPR022034">
    <property type="entry name" value="FMR1-like_C_core"/>
</dbReference>
<gene>
    <name evidence="10" type="primary">LOC100367023</name>
</gene>
<dbReference type="InterPro" id="IPR040148">
    <property type="entry name" value="FMR1"/>
</dbReference>
<protein>
    <submittedName>
        <fullName evidence="10">Fragile X mental retardation syndrome-related protein 1 homolog B-like</fullName>
    </submittedName>
</protein>
<feature type="compositionally biased region" description="Low complexity" evidence="7">
    <location>
        <begin position="655"/>
        <end position="668"/>
    </location>
</feature>
<evidence type="ECO:0000259" key="8">
    <source>
        <dbReference type="PROSITE" id="PS51641"/>
    </source>
</evidence>
<dbReference type="CDD" id="cd22425">
    <property type="entry name" value="KH_I_FMR1_FXR_rpt1"/>
    <property type="match status" value="1"/>
</dbReference>
<reference evidence="10" key="1">
    <citation type="submission" date="2025-08" db="UniProtKB">
        <authorList>
            <consortium name="RefSeq"/>
        </authorList>
    </citation>
    <scope>IDENTIFICATION</scope>
    <source>
        <tissue evidence="10">Testes</tissue>
    </source>
</reference>
<dbReference type="InterPro" id="IPR008395">
    <property type="entry name" value="Agenet-like_dom"/>
</dbReference>
<feature type="domain" description="Agenet-like" evidence="8">
    <location>
        <begin position="63"/>
        <end position="115"/>
    </location>
</feature>
<feature type="compositionally biased region" description="Basic and acidic residues" evidence="7">
    <location>
        <begin position="426"/>
        <end position="465"/>
    </location>
</feature>
<dbReference type="InterPro" id="IPR004088">
    <property type="entry name" value="KH_dom_type_1"/>
</dbReference>
<dbReference type="Pfam" id="PF18336">
    <property type="entry name" value="Tudor_FRX1"/>
    <property type="match status" value="1"/>
</dbReference>
<evidence type="ECO:0000256" key="3">
    <source>
        <dbReference type="ARBA" id="ARBA00022490"/>
    </source>
</evidence>
<feature type="compositionally biased region" description="Basic and acidic residues" evidence="7">
    <location>
        <begin position="514"/>
        <end position="523"/>
    </location>
</feature>
<keyword evidence="9" id="KW-1185">Reference proteome</keyword>
<feature type="compositionally biased region" description="Basic and acidic residues" evidence="7">
    <location>
        <begin position="677"/>
        <end position="687"/>
    </location>
</feature>
<accession>A0ABM0MLC2</accession>
<dbReference type="Pfam" id="PF05641">
    <property type="entry name" value="Agenet"/>
    <property type="match status" value="1"/>
</dbReference>
<dbReference type="CDD" id="cd22427">
    <property type="entry name" value="KH_I_FMR1_FXR_rpt3"/>
    <property type="match status" value="1"/>
</dbReference>
<feature type="compositionally biased region" description="Gly residues" evidence="7">
    <location>
        <begin position="468"/>
        <end position="477"/>
    </location>
</feature>
<dbReference type="RefSeq" id="XP_006820813.1">
    <property type="nucleotide sequence ID" value="XM_006820750.1"/>
</dbReference>
<comment type="similarity">
    <text evidence="2">Belongs to the FMR1 family.</text>
</comment>
<evidence type="ECO:0000256" key="5">
    <source>
        <dbReference type="ARBA" id="ARBA00022884"/>
    </source>
</evidence>
<evidence type="ECO:0000256" key="6">
    <source>
        <dbReference type="PROSITE-ProRule" id="PRU00117"/>
    </source>
</evidence>
<dbReference type="PROSITE" id="PS51641">
    <property type="entry name" value="AGENET_LIKE"/>
    <property type="match status" value="2"/>
</dbReference>
<dbReference type="SMART" id="SM00322">
    <property type="entry name" value="KH"/>
    <property type="match status" value="2"/>
</dbReference>
<feature type="domain" description="Agenet-like" evidence="8">
    <location>
        <begin position="4"/>
        <end position="50"/>
    </location>
</feature>
<dbReference type="Pfam" id="PF17904">
    <property type="entry name" value="KH_9"/>
    <property type="match status" value="1"/>
</dbReference>
<keyword evidence="3" id="KW-0963">Cytoplasm</keyword>
<dbReference type="Gene3D" id="3.30.1370.10">
    <property type="entry name" value="K Homology domain, type 1"/>
    <property type="match status" value="2"/>
</dbReference>
<dbReference type="Gene3D" id="2.30.30.140">
    <property type="match status" value="2"/>
</dbReference>